<organism evidence="1 2">
    <name type="scientific">Brachionus plicatilis</name>
    <name type="common">Marine rotifer</name>
    <name type="synonym">Brachionus muelleri</name>
    <dbReference type="NCBI Taxonomy" id="10195"/>
    <lineage>
        <taxon>Eukaryota</taxon>
        <taxon>Metazoa</taxon>
        <taxon>Spiralia</taxon>
        <taxon>Gnathifera</taxon>
        <taxon>Rotifera</taxon>
        <taxon>Eurotatoria</taxon>
        <taxon>Monogononta</taxon>
        <taxon>Pseudotrocha</taxon>
        <taxon>Ploima</taxon>
        <taxon>Brachionidae</taxon>
        <taxon>Brachionus</taxon>
    </lineage>
</organism>
<dbReference type="EMBL" id="REGN01004524">
    <property type="protein sequence ID" value="RNA17152.1"/>
    <property type="molecule type" value="Genomic_DNA"/>
</dbReference>
<accession>A0A3M7R0N2</accession>
<gene>
    <name evidence="1" type="ORF">BpHYR1_004120</name>
</gene>
<evidence type="ECO:0000313" key="1">
    <source>
        <dbReference type="EMBL" id="RNA17152.1"/>
    </source>
</evidence>
<reference evidence="1 2" key="1">
    <citation type="journal article" date="2018" name="Sci. Rep.">
        <title>Genomic signatures of local adaptation to the degree of environmental predictability in rotifers.</title>
        <authorList>
            <person name="Franch-Gras L."/>
            <person name="Hahn C."/>
            <person name="Garcia-Roger E.M."/>
            <person name="Carmona M.J."/>
            <person name="Serra M."/>
            <person name="Gomez A."/>
        </authorList>
    </citation>
    <scope>NUCLEOTIDE SEQUENCE [LARGE SCALE GENOMIC DNA]</scope>
    <source>
        <strain evidence="1">HYR1</strain>
    </source>
</reference>
<dbReference type="Proteomes" id="UP000276133">
    <property type="component" value="Unassembled WGS sequence"/>
</dbReference>
<dbReference type="AlphaFoldDB" id="A0A3M7R0N2"/>
<protein>
    <submittedName>
        <fullName evidence="1">Uncharacterized protein</fullName>
    </submittedName>
</protein>
<dbReference type="PANTHER" id="PTHR31424">
    <property type="entry name" value="PROTEIN CBG23806"/>
    <property type="match status" value="1"/>
</dbReference>
<keyword evidence="2" id="KW-1185">Reference proteome</keyword>
<dbReference type="OrthoDB" id="10037925at2759"/>
<comment type="caution">
    <text evidence="1">The sequence shown here is derived from an EMBL/GenBank/DDBJ whole genome shotgun (WGS) entry which is preliminary data.</text>
</comment>
<dbReference type="PANTHER" id="PTHR31424:SF5">
    <property type="entry name" value="APPLE DOMAIN-CONTAINING PROTEIN"/>
    <property type="match status" value="1"/>
</dbReference>
<name>A0A3M7R0N2_BRAPC</name>
<proteinExistence type="predicted"/>
<evidence type="ECO:0000313" key="2">
    <source>
        <dbReference type="Proteomes" id="UP000276133"/>
    </source>
</evidence>
<sequence>MQFKISNYFGFEIFISNKLENVVNCLGSLQISETFLNFAKLGLFDIGNPLFLVMLFITMSITLSTDYYNQLINKLNQLNFDVIFKNYSLEKLKLKDQLLARELKIKDFEKRLFEQGCYVNPCGQISNKLKFLYDRKILSGDSVKIKLTADGTILSRTTKVINFCFNVINEGQKTAGVNGVYPLGIFRVEKEDYESVKTWLRALWDEIKTMTTFSFQNKIISIVYYFSSDWKMMSIVLGLYSAFSNFPCLRCECPKEQLFSTQISKKRSNEKGSEIIKKSKKNSKFLHLGYKVEPVLPEMPFKNFIIDSLHLFLRISDTLFELLIHDLCRIDKFSDSSIFNENKHCELNKMPAGIQKMIDFNQKNLSV</sequence>
<dbReference type="STRING" id="10195.A0A3M7R0N2"/>